<dbReference type="InterPro" id="IPR008928">
    <property type="entry name" value="6-hairpin_glycosidase_sf"/>
</dbReference>
<dbReference type="AlphaFoldDB" id="A0A1J5TMC4"/>
<dbReference type="SUPFAM" id="SSF53756">
    <property type="entry name" value="UDP-Glycosyltransferase/glycogen phosphorylase"/>
    <property type="match status" value="1"/>
</dbReference>
<evidence type="ECO:0000259" key="1">
    <source>
        <dbReference type="Pfam" id="PF00534"/>
    </source>
</evidence>
<keyword evidence="3" id="KW-0328">Glycosyltransferase</keyword>
<protein>
    <submittedName>
        <fullName evidence="3">GDP-mannose-dependent alpha-(1-2)-phosphatidylinositol mannosyltransferase</fullName>
        <ecNumber evidence="3">2.4.1.57</ecNumber>
    </submittedName>
</protein>
<dbReference type="GO" id="GO:0016757">
    <property type="term" value="F:glycosyltransferase activity"/>
    <property type="evidence" value="ECO:0007669"/>
    <property type="project" value="UniProtKB-KW"/>
</dbReference>
<dbReference type="GO" id="GO:0005975">
    <property type="term" value="P:carbohydrate metabolic process"/>
    <property type="evidence" value="ECO:0007669"/>
    <property type="project" value="InterPro"/>
</dbReference>
<reference evidence="3" key="1">
    <citation type="submission" date="2016-10" db="EMBL/GenBank/DDBJ databases">
        <title>Sequence of Gallionella enrichment culture.</title>
        <authorList>
            <person name="Poehlein A."/>
            <person name="Muehling M."/>
            <person name="Daniel R."/>
        </authorList>
    </citation>
    <scope>NUCLEOTIDE SEQUENCE</scope>
</reference>
<organism evidence="3">
    <name type="scientific">mine drainage metagenome</name>
    <dbReference type="NCBI Taxonomy" id="410659"/>
    <lineage>
        <taxon>unclassified sequences</taxon>
        <taxon>metagenomes</taxon>
        <taxon>ecological metagenomes</taxon>
    </lineage>
</organism>
<dbReference type="Pfam" id="PF00534">
    <property type="entry name" value="Glycos_transf_1"/>
    <property type="match status" value="1"/>
</dbReference>
<dbReference type="Gene3D" id="3.40.50.2000">
    <property type="entry name" value="Glycogen Phosphorylase B"/>
    <property type="match status" value="2"/>
</dbReference>
<gene>
    <name evidence="3" type="primary">pimA_1</name>
    <name evidence="3" type="ORF">GALL_39840</name>
</gene>
<dbReference type="Pfam" id="PF13439">
    <property type="entry name" value="Glyco_transf_4"/>
    <property type="match status" value="1"/>
</dbReference>
<comment type="caution">
    <text evidence="3">The sequence shown here is derived from an EMBL/GenBank/DDBJ whole genome shotgun (WGS) entry which is preliminary data.</text>
</comment>
<sequence length="760" mass="84782">MAESGDLAKVAFLGDYLPRKCGIATFTTDLRCAIATAFPELQCPVVPVNDTEDGYDYPPEVRFEVAEQDLPSYLRAADFLNITDVDVLCVEHEFGIFGGPAGSHVLALLRELRMPIVTTLHTVLNEPNAEQRRVMRELTRLSTRLVVMTGRGHDFLRNIYGVPEAKIDVIPHGIPDMPFADPNYFKDEFAVAGKQVLLTFGLLSPNKGIEYALRALPEIIRQFPGVVYIVLGQTHPNLLRNEGEAYRLSLERLAKELGVQKHVVFFNRFVELEELMRFIGAADIYLTPYLTETQITSGTLAYAFGAGNAVISTPYWHAAELLAQDRGRLVPFRDSAAIAEATIALLRDEPARHALRRNAYKLGREMVWSRVAQLYVNSFEQARRDHSFVGTKSSPIKTLDEQPGQLPEMKLDHLYRMSDSTGIFQHASFTVPNFAEGYCTDDNARALVLALMLQRLGKSSPQLQAHATTFAAFLNHAFDRQRGRFRNFMSFDRHWLEDVGSEDCQGHALWALGLCVAQAGQGNLQLLAAQLFELALPAAAGFTSPRAWAFALIGIDEYLRRLSGDRRVTQFRDTLTSKLLQRYADAGTPEWEWFEEVVSYANAKLPHAMILSGRCMNNAPMLELGLKTLRWLVKVQTSPAGSFRPVGSDGFYPRGRERALFDQQPIEAQATVSACIEAYHATNDPAWLAEARRAFEWFLGRNDLGLALYDPSTGGCRDGLHVDRLSQNQGGESTLAFLLALAEMQALQNTITSFTEPVGK</sequence>
<dbReference type="PANTHER" id="PTHR12526:SF572">
    <property type="entry name" value="BLL5144 PROTEIN"/>
    <property type="match status" value="1"/>
</dbReference>
<feature type="domain" description="Glycosyl transferase family 1" evidence="1">
    <location>
        <begin position="185"/>
        <end position="361"/>
    </location>
</feature>
<dbReference type="CDD" id="cd03822">
    <property type="entry name" value="GT4_mannosyltransferase-like"/>
    <property type="match status" value="1"/>
</dbReference>
<dbReference type="InterPro" id="IPR001296">
    <property type="entry name" value="Glyco_trans_1"/>
</dbReference>
<evidence type="ECO:0000259" key="2">
    <source>
        <dbReference type="Pfam" id="PF13439"/>
    </source>
</evidence>
<evidence type="ECO:0000313" key="3">
    <source>
        <dbReference type="EMBL" id="OIR14868.1"/>
    </source>
</evidence>
<name>A0A1J5TMC4_9ZZZZ</name>
<keyword evidence="3" id="KW-0808">Transferase</keyword>
<dbReference type="EMBL" id="MLJW01000010">
    <property type="protein sequence ID" value="OIR14868.1"/>
    <property type="molecule type" value="Genomic_DNA"/>
</dbReference>
<accession>A0A1J5TMC4</accession>
<dbReference type="PANTHER" id="PTHR12526">
    <property type="entry name" value="GLYCOSYLTRANSFERASE"/>
    <property type="match status" value="1"/>
</dbReference>
<dbReference type="InterPro" id="IPR028098">
    <property type="entry name" value="Glyco_trans_4-like_N"/>
</dbReference>
<feature type="domain" description="Glycosyltransferase subfamily 4-like N-terminal" evidence="2">
    <location>
        <begin position="69"/>
        <end position="174"/>
    </location>
</feature>
<dbReference type="SUPFAM" id="SSF48208">
    <property type="entry name" value="Six-hairpin glycosidases"/>
    <property type="match status" value="1"/>
</dbReference>
<dbReference type="EC" id="2.4.1.57" evidence="3"/>
<proteinExistence type="predicted"/>